<dbReference type="Pfam" id="PF01012">
    <property type="entry name" value="ETF"/>
    <property type="match status" value="1"/>
</dbReference>
<dbReference type="PANTHER" id="PTHR43153">
    <property type="entry name" value="ELECTRON TRANSFER FLAVOPROTEIN ALPHA"/>
    <property type="match status" value="1"/>
</dbReference>
<dbReference type="SUPFAM" id="SSF52402">
    <property type="entry name" value="Adenine nucleotide alpha hydrolases-like"/>
    <property type="match status" value="1"/>
</dbReference>
<evidence type="ECO:0000259" key="2">
    <source>
        <dbReference type="SMART" id="SM00893"/>
    </source>
</evidence>
<dbReference type="GO" id="GO:0050660">
    <property type="term" value="F:flavin adenine dinucleotide binding"/>
    <property type="evidence" value="ECO:0007669"/>
    <property type="project" value="InterPro"/>
</dbReference>
<dbReference type="Pfam" id="PF00766">
    <property type="entry name" value="ETF_alpha"/>
    <property type="match status" value="1"/>
</dbReference>
<dbReference type="GO" id="GO:0009055">
    <property type="term" value="F:electron transfer activity"/>
    <property type="evidence" value="ECO:0007669"/>
    <property type="project" value="InterPro"/>
</dbReference>
<dbReference type="SMART" id="SM00893">
    <property type="entry name" value="ETF"/>
    <property type="match status" value="1"/>
</dbReference>
<accession>A0A382EQ24</accession>
<feature type="domain" description="Electron transfer flavoprotein alpha/beta-subunit N-terminal" evidence="2">
    <location>
        <begin position="1"/>
        <end position="174"/>
    </location>
</feature>
<dbReference type="AlphaFoldDB" id="A0A382EQ24"/>
<reference evidence="3" key="1">
    <citation type="submission" date="2018-05" db="EMBL/GenBank/DDBJ databases">
        <authorList>
            <person name="Lanie J.A."/>
            <person name="Ng W.-L."/>
            <person name="Kazmierczak K.M."/>
            <person name="Andrzejewski T.M."/>
            <person name="Davidsen T.M."/>
            <person name="Wayne K.J."/>
            <person name="Tettelin H."/>
            <person name="Glass J.I."/>
            <person name="Rusch D."/>
            <person name="Podicherti R."/>
            <person name="Tsui H.-C.T."/>
            <person name="Winkler M.E."/>
        </authorList>
    </citation>
    <scope>NUCLEOTIDE SEQUENCE</scope>
</reference>
<name>A0A382EQ24_9ZZZZ</name>
<dbReference type="InterPro" id="IPR014731">
    <property type="entry name" value="ETF_asu_C"/>
</dbReference>
<comment type="similarity">
    <text evidence="1">Belongs to the ETF alpha-subunit/FixB family.</text>
</comment>
<dbReference type="SUPFAM" id="SSF52467">
    <property type="entry name" value="DHS-like NAD/FAD-binding domain"/>
    <property type="match status" value="1"/>
</dbReference>
<evidence type="ECO:0000256" key="1">
    <source>
        <dbReference type="ARBA" id="ARBA00005817"/>
    </source>
</evidence>
<dbReference type="InterPro" id="IPR001308">
    <property type="entry name" value="ETF_a/FixB"/>
</dbReference>
<feature type="non-terminal residue" evidence="3">
    <location>
        <position position="261"/>
    </location>
</feature>
<dbReference type="Gene3D" id="3.40.50.1220">
    <property type="entry name" value="TPP-binding domain"/>
    <property type="match status" value="1"/>
</dbReference>
<proteinExistence type="inferred from homology"/>
<dbReference type="InterPro" id="IPR014729">
    <property type="entry name" value="Rossmann-like_a/b/a_fold"/>
</dbReference>
<protein>
    <recommendedName>
        <fullName evidence="2">Electron transfer flavoprotein alpha/beta-subunit N-terminal domain-containing protein</fullName>
    </recommendedName>
</protein>
<dbReference type="PANTHER" id="PTHR43153:SF1">
    <property type="entry name" value="ELECTRON TRANSFER FLAVOPROTEIN SUBUNIT ALPHA, MITOCHONDRIAL"/>
    <property type="match status" value="1"/>
</dbReference>
<dbReference type="EMBL" id="UINC01045728">
    <property type="protein sequence ID" value="SVB52840.1"/>
    <property type="molecule type" value="Genomic_DNA"/>
</dbReference>
<dbReference type="GO" id="GO:0033539">
    <property type="term" value="P:fatty acid beta-oxidation using acyl-CoA dehydrogenase"/>
    <property type="evidence" value="ECO:0007669"/>
    <property type="project" value="TreeGrafter"/>
</dbReference>
<organism evidence="3">
    <name type="scientific">marine metagenome</name>
    <dbReference type="NCBI Taxonomy" id="408172"/>
    <lineage>
        <taxon>unclassified sequences</taxon>
        <taxon>metagenomes</taxon>
        <taxon>ecological metagenomes</taxon>
    </lineage>
</organism>
<dbReference type="Gene3D" id="3.40.50.620">
    <property type="entry name" value="HUPs"/>
    <property type="match status" value="1"/>
</dbReference>
<gene>
    <name evidence="3" type="ORF">METZ01_LOCUS205694</name>
</gene>
<dbReference type="InterPro" id="IPR029035">
    <property type="entry name" value="DHS-like_NAD/FAD-binding_dom"/>
</dbReference>
<dbReference type="InterPro" id="IPR014730">
    <property type="entry name" value="ETF_a/b_N"/>
</dbReference>
<evidence type="ECO:0000313" key="3">
    <source>
        <dbReference type="EMBL" id="SVB52840.1"/>
    </source>
</evidence>
<sequence length="261" mass="27404">MSWEALAGGQALGRDLGLPVSVVLMGEDVSGLAESFQSKNVKEILKVETPLLSSYSADSFSSALAQVIETESPKYVIMGHTYMVRDFVPRVSAKLGLPFLADNIAYGVDGGSLVLSKQVFSGKLVADVAPNGDGPIIISFQSAAFQEEDVADGSGASVRDISISLDENTIRSRPEEPFQEAAGAVDLSSAEVIVSVGRGIGKEENLPMVKDLVQAMGAELASSRPVVDAGWLESYHQIGSSGQTVAPKLYFALGISGAIQH</sequence>